<dbReference type="HOGENOM" id="CLU_020336_35_0_11"/>
<organism evidence="3 4">
    <name type="scientific">Pseudofrankia inefficax (strain DSM 45817 / CECT 9037 / DDB 130130 / EuI1c)</name>
    <name type="common">Frankia inefficax</name>
    <dbReference type="NCBI Taxonomy" id="298654"/>
    <lineage>
        <taxon>Bacteria</taxon>
        <taxon>Bacillati</taxon>
        <taxon>Actinomycetota</taxon>
        <taxon>Actinomycetes</taxon>
        <taxon>Frankiales</taxon>
        <taxon>Frankiaceae</taxon>
        <taxon>Pseudofrankia</taxon>
    </lineage>
</organism>
<accession>E3J5Q0</accession>
<dbReference type="PANTHER" id="PTHR42977:SF3">
    <property type="entry name" value="AB HYDROLASE-1 DOMAIN-CONTAINING PROTEIN"/>
    <property type="match status" value="1"/>
</dbReference>
<dbReference type="InterPro" id="IPR000073">
    <property type="entry name" value="AB_hydrolase_1"/>
</dbReference>
<name>E3J5Q0_PSEI1</name>
<dbReference type="KEGG" id="fri:FraEuI1c_5148"/>
<dbReference type="STRING" id="298654.FraEuI1c_5148"/>
<evidence type="ECO:0000259" key="2">
    <source>
        <dbReference type="Pfam" id="PF00561"/>
    </source>
</evidence>
<dbReference type="SUPFAM" id="SSF53474">
    <property type="entry name" value="alpha/beta-Hydrolases"/>
    <property type="match status" value="1"/>
</dbReference>
<keyword evidence="4" id="KW-1185">Reference proteome</keyword>
<reference evidence="3 4" key="1">
    <citation type="submission" date="2010-10" db="EMBL/GenBank/DDBJ databases">
        <title>Complete sequence of Frankia sp. EuI1c.</title>
        <authorList>
            <consortium name="US DOE Joint Genome Institute"/>
            <person name="Lucas S."/>
            <person name="Copeland A."/>
            <person name="Lapidus A."/>
            <person name="Cheng J.-F."/>
            <person name="Bruce D."/>
            <person name="Goodwin L."/>
            <person name="Pitluck S."/>
            <person name="Chertkov O."/>
            <person name="Detter J.C."/>
            <person name="Han C."/>
            <person name="Tapia R."/>
            <person name="Land M."/>
            <person name="Hauser L."/>
            <person name="Jeffries C."/>
            <person name="Kyrpides N."/>
            <person name="Ivanova N."/>
            <person name="Mikhailova N."/>
            <person name="Beauchemin N."/>
            <person name="Sen A."/>
            <person name="Sur S.A."/>
            <person name="Gtari M."/>
            <person name="Wall L."/>
            <person name="Tisa L."/>
            <person name="Woyke T."/>
        </authorList>
    </citation>
    <scope>NUCLEOTIDE SEQUENCE [LARGE SCALE GENOMIC DNA]</scope>
    <source>
        <strain evidence="4">DSM 45817 / CECT 9037 / EuI1c</strain>
    </source>
</reference>
<dbReference type="PRINTS" id="PR00111">
    <property type="entry name" value="ABHYDROLASE"/>
</dbReference>
<evidence type="ECO:0000313" key="4">
    <source>
        <dbReference type="Proteomes" id="UP000002484"/>
    </source>
</evidence>
<evidence type="ECO:0000256" key="1">
    <source>
        <dbReference type="ARBA" id="ARBA00022801"/>
    </source>
</evidence>
<dbReference type="Pfam" id="PF00561">
    <property type="entry name" value="Abhydrolase_1"/>
    <property type="match status" value="1"/>
</dbReference>
<proteinExistence type="predicted"/>
<feature type="domain" description="AB hydrolase-1" evidence="2">
    <location>
        <begin position="35"/>
        <end position="276"/>
    </location>
</feature>
<dbReference type="eggNOG" id="COG0596">
    <property type="taxonomic scope" value="Bacteria"/>
</dbReference>
<dbReference type="Gene3D" id="3.40.50.1820">
    <property type="entry name" value="alpha/beta hydrolase"/>
    <property type="match status" value="1"/>
</dbReference>
<dbReference type="GO" id="GO:0004301">
    <property type="term" value="F:epoxide hydrolase activity"/>
    <property type="evidence" value="ECO:0007669"/>
    <property type="project" value="TreeGrafter"/>
</dbReference>
<keyword evidence="1 3" id="KW-0378">Hydrolase</keyword>
<dbReference type="PANTHER" id="PTHR42977">
    <property type="entry name" value="HYDROLASE-RELATED"/>
    <property type="match status" value="1"/>
</dbReference>
<dbReference type="InterPro" id="IPR051340">
    <property type="entry name" value="Haloalkane_dehalogenase"/>
</dbReference>
<dbReference type="AlphaFoldDB" id="E3J5Q0"/>
<gene>
    <name evidence="3" type="ordered locus">FraEuI1c_5148</name>
</gene>
<dbReference type="OrthoDB" id="5431692at2"/>
<dbReference type="InParanoid" id="E3J5Q0"/>
<dbReference type="InterPro" id="IPR029058">
    <property type="entry name" value="AB_hydrolase_fold"/>
</dbReference>
<dbReference type="RefSeq" id="WP_013426255.1">
    <property type="nucleotide sequence ID" value="NC_014666.1"/>
</dbReference>
<dbReference type="EMBL" id="CP002299">
    <property type="protein sequence ID" value="ADP83137.1"/>
    <property type="molecule type" value="Genomic_DNA"/>
</dbReference>
<dbReference type="Proteomes" id="UP000002484">
    <property type="component" value="Chromosome"/>
</dbReference>
<sequence length="293" mass="32486">MTDKVVASAPPVLHRTVDVGGIRVFYREAGDPGRPAIVLLHGFPSSSSMYRNLIPLLAPHFHVLAPDYPGSGNSEFPAEDKWVPTFANLADVMEQWVEKVGLDRFVFYMQDFGGPVGFRLAVRHPDWVAGLVVQNANLFLEGFPPQQAAAPGDEDQAGQESMADKTVTVEFAKFLYQAGARDPELLSPDAWNLDAYALTHPDSQRIQRALITDYPTNIALYPAWQAFLRERQPRTLIAWGRNDQFFVPAGAEAIHQAVTDSELRFFDTSHFALEEDLVPIAQAIVDFHGTPLG</sequence>
<protein>
    <submittedName>
        <fullName evidence="3">Alpha/beta hydrolase fold protein</fullName>
    </submittedName>
</protein>
<evidence type="ECO:0000313" key="3">
    <source>
        <dbReference type="EMBL" id="ADP83137.1"/>
    </source>
</evidence>